<sequence length="140" mass="15812">MPARLTDSLPTGITTQTPAEDPSQASPAPSAVTGQVEAVSPSKLRFRRLNSTFRWLLWKQKKQKEIKRPQGEEELFLTHISSESNYQQRTENIPFCFQNNLCLPNTYFQRSFESRLGVGGRKSCRNSACLEYGILGTSNI</sequence>
<keyword evidence="3" id="KW-1185">Reference proteome</keyword>
<reference evidence="2 3" key="1">
    <citation type="submission" date="2021-06" db="EMBL/GenBank/DDBJ databases">
        <title>Caerostris extrusa draft genome.</title>
        <authorList>
            <person name="Kono N."/>
            <person name="Arakawa K."/>
        </authorList>
    </citation>
    <scope>NUCLEOTIDE SEQUENCE [LARGE SCALE GENOMIC DNA]</scope>
</reference>
<dbReference type="AlphaFoldDB" id="A0AAV4YAF1"/>
<evidence type="ECO:0000256" key="1">
    <source>
        <dbReference type="SAM" id="MobiDB-lite"/>
    </source>
</evidence>
<evidence type="ECO:0000313" key="2">
    <source>
        <dbReference type="EMBL" id="GIZ04471.1"/>
    </source>
</evidence>
<feature type="compositionally biased region" description="Polar residues" evidence="1">
    <location>
        <begin position="8"/>
        <end position="27"/>
    </location>
</feature>
<dbReference type="EMBL" id="BPLR01019090">
    <property type="protein sequence ID" value="GIZ04471.1"/>
    <property type="molecule type" value="Genomic_DNA"/>
</dbReference>
<protein>
    <submittedName>
        <fullName evidence="2">Uncharacterized protein</fullName>
    </submittedName>
</protein>
<dbReference type="Proteomes" id="UP001054945">
    <property type="component" value="Unassembled WGS sequence"/>
</dbReference>
<evidence type="ECO:0000313" key="3">
    <source>
        <dbReference type="Proteomes" id="UP001054945"/>
    </source>
</evidence>
<proteinExistence type="predicted"/>
<gene>
    <name evidence="2" type="ORF">CEXT_385991</name>
</gene>
<comment type="caution">
    <text evidence="2">The sequence shown here is derived from an EMBL/GenBank/DDBJ whole genome shotgun (WGS) entry which is preliminary data.</text>
</comment>
<accession>A0AAV4YAF1</accession>
<organism evidence="2 3">
    <name type="scientific">Caerostris extrusa</name>
    <name type="common">Bark spider</name>
    <name type="synonym">Caerostris bankana</name>
    <dbReference type="NCBI Taxonomy" id="172846"/>
    <lineage>
        <taxon>Eukaryota</taxon>
        <taxon>Metazoa</taxon>
        <taxon>Ecdysozoa</taxon>
        <taxon>Arthropoda</taxon>
        <taxon>Chelicerata</taxon>
        <taxon>Arachnida</taxon>
        <taxon>Araneae</taxon>
        <taxon>Araneomorphae</taxon>
        <taxon>Entelegynae</taxon>
        <taxon>Araneoidea</taxon>
        <taxon>Araneidae</taxon>
        <taxon>Caerostris</taxon>
    </lineage>
</organism>
<feature type="region of interest" description="Disordered" evidence="1">
    <location>
        <begin position="1"/>
        <end position="37"/>
    </location>
</feature>
<name>A0AAV4YAF1_CAEEX</name>